<dbReference type="InterPro" id="IPR030386">
    <property type="entry name" value="G_GB1_RHD3_dom"/>
</dbReference>
<dbReference type="InterPro" id="IPR027417">
    <property type="entry name" value="P-loop_NTPase"/>
</dbReference>
<dbReference type="Pfam" id="PF02263">
    <property type="entry name" value="GBP"/>
    <property type="match status" value="1"/>
</dbReference>
<proteinExistence type="inferred from homology"/>
<dbReference type="RefSeq" id="XP_032816171.1">
    <property type="nucleotide sequence ID" value="XM_032960280.1"/>
</dbReference>
<evidence type="ECO:0000256" key="3">
    <source>
        <dbReference type="ARBA" id="ARBA00023134"/>
    </source>
</evidence>
<sequence>MGRVPSRCSCPRGGIYSPPSLPPPPSVIPATAATMEKPLHFIRSDADGKFVVDESVATQLALLPEGPAEVVAIIGSSRTGKSYLLSRFFGWGKGGFETGASTRPVTRGVWLWSREHPLRPDARLVLLDTEGLDEPSTAEGRDYDYKLFSLTVLLASCVLYNTVGKIQRSDIDALRIVLKLSEYIRLKPAPGTHSGTGHGEELAGSLCWVMRDFHLALDSTPDKYMEEAFSRFESSSEGKLVDSLRKYFPVRRCFPLSTPLANAAQLGELDNMSPSELNEDFRRQAEDMISTVLTSVVSPKRIMSDDGSIRTLDPLQFVTVAQHYVAALNAGDQPCVQDAYLALLEWDARRASAEALQARRAELEVRLGGADPPHGPAVLARALAAAHSAGVSAFVMRLAELGLHNETPGFLPGFLSELTAEQEEDWKHNEKLSRERSAAALKEMARAALGDEGAFMVPGGHLQLVLAMLRLVHEFSERKDLGPCAAEALAEFRESRCAPLEAAVSRSDAEMTQMEKERAERRVAEEKEKIREQTREETKQKYKQQMRENEEKHLEAVTKYKMEAQQVCGEMEKLREEKERELGEVKAQHRTELERLEETHRDTVRRFQKQENTAAAPRQQRRKIPLMCLSKQSQD</sequence>
<name>A0AAJ7WZW1_PETMA</name>
<gene>
    <name evidence="8" type="primary">LOC116945757</name>
</gene>
<organism evidence="7 8">
    <name type="scientific">Petromyzon marinus</name>
    <name type="common">Sea lamprey</name>
    <dbReference type="NCBI Taxonomy" id="7757"/>
    <lineage>
        <taxon>Eukaryota</taxon>
        <taxon>Metazoa</taxon>
        <taxon>Chordata</taxon>
        <taxon>Craniata</taxon>
        <taxon>Vertebrata</taxon>
        <taxon>Cyclostomata</taxon>
        <taxon>Hyperoartia</taxon>
        <taxon>Petromyzontiformes</taxon>
        <taxon>Petromyzontidae</taxon>
        <taxon>Petromyzon</taxon>
    </lineage>
</organism>
<accession>A0AAJ7WZW1</accession>
<feature type="region of interest" description="Disordered" evidence="5">
    <location>
        <begin position="579"/>
        <end position="635"/>
    </location>
</feature>
<dbReference type="GeneID" id="116945757"/>
<feature type="region of interest" description="Disordered" evidence="5">
    <location>
        <begin position="1"/>
        <end position="23"/>
    </location>
</feature>
<keyword evidence="3" id="KW-0342">GTP-binding</keyword>
<dbReference type="InterPro" id="IPR036543">
    <property type="entry name" value="Guanylate-bd_C_sf"/>
</dbReference>
<evidence type="ECO:0000256" key="2">
    <source>
        <dbReference type="ARBA" id="ARBA00022801"/>
    </source>
</evidence>
<evidence type="ECO:0000256" key="5">
    <source>
        <dbReference type="SAM" id="MobiDB-lite"/>
    </source>
</evidence>
<protein>
    <submittedName>
        <fullName evidence="8">Guanylate-binding protein 5-like isoform X1</fullName>
    </submittedName>
</protein>
<dbReference type="SUPFAM" id="SSF48340">
    <property type="entry name" value="Interferon-induced guanylate-binding protein 1 (GBP1), C-terminal domain"/>
    <property type="match status" value="1"/>
</dbReference>
<dbReference type="InterPro" id="IPR003191">
    <property type="entry name" value="Guanylate-bd/ATL_C"/>
</dbReference>
<evidence type="ECO:0000259" key="6">
    <source>
        <dbReference type="PROSITE" id="PS51715"/>
    </source>
</evidence>
<evidence type="ECO:0000256" key="4">
    <source>
        <dbReference type="PROSITE-ProRule" id="PRU01052"/>
    </source>
</evidence>
<evidence type="ECO:0000313" key="8">
    <source>
        <dbReference type="RefSeq" id="XP_032816171.1"/>
    </source>
</evidence>
<dbReference type="GO" id="GO:0005525">
    <property type="term" value="F:GTP binding"/>
    <property type="evidence" value="ECO:0007669"/>
    <property type="project" value="UniProtKB-KW"/>
</dbReference>
<comment type="similarity">
    <text evidence="4">Belongs to the TRAFAC class dynamin-like GTPase superfamily. GB1/RHD3 GTPase family.</text>
</comment>
<evidence type="ECO:0000313" key="7">
    <source>
        <dbReference type="Proteomes" id="UP001318040"/>
    </source>
</evidence>
<keyword evidence="2" id="KW-0378">Hydrolase</keyword>
<dbReference type="Gene3D" id="3.40.50.300">
    <property type="entry name" value="P-loop containing nucleotide triphosphate hydrolases"/>
    <property type="match status" value="1"/>
</dbReference>
<dbReference type="KEGG" id="pmrn:116945757"/>
<feature type="region of interest" description="Disordered" evidence="5">
    <location>
        <begin position="518"/>
        <end position="543"/>
    </location>
</feature>
<dbReference type="PANTHER" id="PTHR10751">
    <property type="entry name" value="GUANYLATE BINDING PROTEIN"/>
    <property type="match status" value="1"/>
</dbReference>
<dbReference type="GO" id="GO:0003924">
    <property type="term" value="F:GTPase activity"/>
    <property type="evidence" value="ECO:0007669"/>
    <property type="project" value="InterPro"/>
</dbReference>
<dbReference type="Proteomes" id="UP001318040">
    <property type="component" value="Chromosome 25"/>
</dbReference>
<evidence type="ECO:0000256" key="1">
    <source>
        <dbReference type="ARBA" id="ARBA00022741"/>
    </source>
</evidence>
<reference evidence="8" key="1">
    <citation type="submission" date="2025-08" db="UniProtKB">
        <authorList>
            <consortium name="RefSeq"/>
        </authorList>
    </citation>
    <scope>IDENTIFICATION</scope>
    <source>
        <tissue evidence="8">Sperm</tissue>
    </source>
</reference>
<dbReference type="AlphaFoldDB" id="A0AAJ7WZW1"/>
<dbReference type="PROSITE" id="PS51715">
    <property type="entry name" value="G_GB1_RHD3"/>
    <property type="match status" value="1"/>
</dbReference>
<dbReference type="Pfam" id="PF02841">
    <property type="entry name" value="GBP_C"/>
    <property type="match status" value="1"/>
</dbReference>
<dbReference type="InterPro" id="IPR015894">
    <property type="entry name" value="Guanylate-bd_N"/>
</dbReference>
<keyword evidence="7" id="KW-1185">Reference proteome</keyword>
<dbReference type="Gene3D" id="1.20.1000.10">
    <property type="entry name" value="Guanylate-binding protein, C-terminal domain"/>
    <property type="match status" value="1"/>
</dbReference>
<dbReference type="SUPFAM" id="SSF52540">
    <property type="entry name" value="P-loop containing nucleoside triphosphate hydrolases"/>
    <property type="match status" value="1"/>
</dbReference>
<feature type="compositionally biased region" description="Basic and acidic residues" evidence="5">
    <location>
        <begin position="579"/>
        <end position="609"/>
    </location>
</feature>
<keyword evidence="1" id="KW-0547">Nucleotide-binding</keyword>
<feature type="domain" description="GB1/RHD3-type G" evidence="6">
    <location>
        <begin position="65"/>
        <end position="297"/>
    </location>
</feature>